<dbReference type="SUPFAM" id="SSF81923">
    <property type="entry name" value="Double Clp-N motif"/>
    <property type="match status" value="1"/>
</dbReference>
<gene>
    <name evidence="3" type="ORF">Pma05_79310</name>
</gene>
<protein>
    <recommendedName>
        <fullName evidence="2">Clp R domain-containing protein</fullName>
    </recommendedName>
</protein>
<evidence type="ECO:0000259" key="2">
    <source>
        <dbReference type="PROSITE" id="PS51903"/>
    </source>
</evidence>
<keyword evidence="4" id="KW-1185">Reference proteome</keyword>
<accession>A0ABQ4F376</accession>
<dbReference type="EMBL" id="BONX01000069">
    <property type="protein sequence ID" value="GIH01359.1"/>
    <property type="molecule type" value="Genomic_DNA"/>
</dbReference>
<dbReference type="Proteomes" id="UP000621500">
    <property type="component" value="Unassembled WGS sequence"/>
</dbReference>
<organism evidence="3 4">
    <name type="scientific">Plantactinospora mayteni</name>
    <dbReference type="NCBI Taxonomy" id="566021"/>
    <lineage>
        <taxon>Bacteria</taxon>
        <taxon>Bacillati</taxon>
        <taxon>Actinomycetota</taxon>
        <taxon>Actinomycetes</taxon>
        <taxon>Micromonosporales</taxon>
        <taxon>Micromonosporaceae</taxon>
        <taxon>Plantactinospora</taxon>
    </lineage>
</organism>
<dbReference type="RefSeq" id="WP_203862627.1">
    <property type="nucleotide sequence ID" value="NZ_BAAAZQ010000039.1"/>
</dbReference>
<dbReference type="Pfam" id="PF02861">
    <property type="entry name" value="Clp_N"/>
    <property type="match status" value="1"/>
</dbReference>
<keyword evidence="1" id="KW-0677">Repeat</keyword>
<sequence>MPGFDRYLKDVLDRAGQEARLDGSTTVEAHHLLLAIAADPASSAGGALASAGLGRAAIREALDREYAHSLSMVGVSASAFDAAAATPDPDRRPHPGASVRLTLERALQATAGTQPQPLHLLVAILQADVGTVPRALALAGVDRTDLVARIQTMTGPAKH</sequence>
<evidence type="ECO:0000313" key="3">
    <source>
        <dbReference type="EMBL" id="GIH01359.1"/>
    </source>
</evidence>
<name>A0ABQ4F376_9ACTN</name>
<dbReference type="Gene3D" id="1.10.1780.10">
    <property type="entry name" value="Clp, N-terminal domain"/>
    <property type="match status" value="1"/>
</dbReference>
<comment type="caution">
    <text evidence="3">The sequence shown here is derived from an EMBL/GenBank/DDBJ whole genome shotgun (WGS) entry which is preliminary data.</text>
</comment>
<reference evidence="3 4" key="1">
    <citation type="submission" date="2021-01" db="EMBL/GenBank/DDBJ databases">
        <title>Whole genome shotgun sequence of Plantactinospora mayteni NBRC 109088.</title>
        <authorList>
            <person name="Komaki H."/>
            <person name="Tamura T."/>
        </authorList>
    </citation>
    <scope>NUCLEOTIDE SEQUENCE [LARGE SCALE GENOMIC DNA]</scope>
    <source>
        <strain evidence="3 4">NBRC 109088</strain>
    </source>
</reference>
<dbReference type="InterPro" id="IPR036628">
    <property type="entry name" value="Clp_N_dom_sf"/>
</dbReference>
<feature type="domain" description="Clp R" evidence="2">
    <location>
        <begin position="1"/>
        <end position="156"/>
    </location>
</feature>
<dbReference type="PROSITE" id="PS51903">
    <property type="entry name" value="CLP_R"/>
    <property type="match status" value="1"/>
</dbReference>
<dbReference type="InterPro" id="IPR004176">
    <property type="entry name" value="Clp_R_N"/>
</dbReference>
<evidence type="ECO:0000256" key="1">
    <source>
        <dbReference type="PROSITE-ProRule" id="PRU01251"/>
    </source>
</evidence>
<proteinExistence type="predicted"/>
<evidence type="ECO:0000313" key="4">
    <source>
        <dbReference type="Proteomes" id="UP000621500"/>
    </source>
</evidence>